<dbReference type="Proteomes" id="UP000249757">
    <property type="component" value="Unassembled WGS sequence"/>
</dbReference>
<dbReference type="Proteomes" id="UP000245464">
    <property type="component" value="Chromosome 10"/>
</dbReference>
<reference evidence="1" key="1">
    <citation type="journal article" date="2018" name="BMC Genomics">
        <title>Comparative genomics of the wheat fungal pathogen Pyrenophora tritici-repentis reveals chromosomal variations and genome plasticity.</title>
        <authorList>
            <person name="Moolhuijzen P."/>
            <person name="See P.T."/>
            <person name="Hane J.K."/>
            <person name="Shi G."/>
            <person name="Liu Z."/>
            <person name="Oliver R.P."/>
            <person name="Moffat C.S."/>
        </authorList>
    </citation>
    <scope>NUCLEOTIDE SEQUENCE [LARGE SCALE GENOMIC DNA]</scope>
    <source>
        <strain evidence="1">M4</strain>
    </source>
</reference>
<name>A0A2W1FB37_9PLEO</name>
<comment type="caution">
    <text evidence="2">The sequence shown here is derived from an EMBL/GenBank/DDBJ whole genome shotgun (WGS) entry which is preliminary data.</text>
</comment>
<dbReference type="AlphaFoldDB" id="A0A2W1FB37"/>
<reference evidence="2" key="3">
    <citation type="journal article" date="2022" name="bioRxiv">
        <title>A global pangenome for the wheat fungal pathogen Pyrenophora tritici-repentis and prediction of effector protein structural homology.</title>
        <authorList>
            <person name="Moolhuijzen P."/>
            <person name="See P.T."/>
            <person name="Shi G."/>
            <person name="Powell H.R."/>
            <person name="Cockram J."/>
            <person name="Jorgensen L.N."/>
            <person name="Benslimane H."/>
            <person name="Strelkov S.E."/>
            <person name="Turner J."/>
            <person name="Liu Z."/>
            <person name="Moffat C.S."/>
        </authorList>
    </citation>
    <scope>NUCLEOTIDE SEQUENCE</scope>
    <source>
        <strain evidence="2">86-124</strain>
    </source>
</reference>
<dbReference type="EMBL" id="NRDI02000011">
    <property type="protein sequence ID" value="KAI1512464.1"/>
    <property type="molecule type" value="Genomic_DNA"/>
</dbReference>
<reference evidence="2" key="2">
    <citation type="submission" date="2021-05" db="EMBL/GenBank/DDBJ databases">
        <authorList>
            <person name="Moolhuijzen P.M."/>
            <person name="Moffat C.S."/>
        </authorList>
    </citation>
    <scope>NUCLEOTIDE SEQUENCE</scope>
    <source>
        <strain evidence="2">86-124</strain>
    </source>
</reference>
<evidence type="ECO:0000313" key="2">
    <source>
        <dbReference type="EMBL" id="KAI1512464.1"/>
    </source>
</evidence>
<accession>A0A2W1FB37</accession>
<keyword evidence="3" id="KW-1185">Reference proteome</keyword>
<evidence type="ECO:0000313" key="1">
    <source>
        <dbReference type="EMBL" id="KAF7565393.1"/>
    </source>
</evidence>
<evidence type="ECO:0000313" key="3">
    <source>
        <dbReference type="Proteomes" id="UP000249757"/>
    </source>
</evidence>
<gene>
    <name evidence="2" type="ORF">Ptr86124_008430</name>
    <name evidence="1" type="ORF">PtrM4_048270</name>
</gene>
<proteinExistence type="predicted"/>
<reference evidence="3" key="4">
    <citation type="journal article" date="2022" name="Microb. Genom.">
        <title>A global pangenome for the wheat fungal pathogen Pyrenophora tritici-repentis and prediction of effector protein structural homology.</title>
        <authorList>
            <person name="Moolhuijzen P.M."/>
            <person name="See P.T."/>
            <person name="Shi G."/>
            <person name="Powell H.R."/>
            <person name="Cockram J."/>
            <person name="Jorgensen L.N."/>
            <person name="Benslimane H."/>
            <person name="Strelkov S.E."/>
            <person name="Turner J."/>
            <person name="Liu Z."/>
            <person name="Moffat C.S."/>
        </authorList>
    </citation>
    <scope>NUCLEOTIDE SEQUENCE [LARGE SCALE GENOMIC DNA]</scope>
</reference>
<organism evidence="2 3">
    <name type="scientific">Pyrenophora tritici-repentis</name>
    <dbReference type="NCBI Taxonomy" id="45151"/>
    <lineage>
        <taxon>Eukaryota</taxon>
        <taxon>Fungi</taxon>
        <taxon>Dikarya</taxon>
        <taxon>Ascomycota</taxon>
        <taxon>Pezizomycotina</taxon>
        <taxon>Dothideomycetes</taxon>
        <taxon>Pleosporomycetidae</taxon>
        <taxon>Pleosporales</taxon>
        <taxon>Pleosporineae</taxon>
        <taxon>Pleosporaceae</taxon>
        <taxon>Pyrenophora</taxon>
    </lineage>
</organism>
<protein>
    <submittedName>
        <fullName evidence="2">Uncharacterized protein</fullName>
    </submittedName>
</protein>
<sequence length="93" mass="11083">MSTALERRIERRIANCEIIWGKRVYDFEVETDDHYYYHILVREDCGTYWGQNFAMTDMYIGEERAWRELDISLQKDADDVLREEREAAAAAKA</sequence>
<dbReference type="EMBL" id="NQIK02000010">
    <property type="protein sequence ID" value="KAF7565393.1"/>
    <property type="molecule type" value="Genomic_DNA"/>
</dbReference>